<keyword evidence="2 3" id="KW-0238">DNA-binding</keyword>
<dbReference type="PANTHER" id="PTHR43479:SF11">
    <property type="entry name" value="ACREF_ENVCD OPERON REPRESSOR-RELATED"/>
    <property type="match status" value="1"/>
</dbReference>
<dbReference type="SUPFAM" id="SSF46689">
    <property type="entry name" value="Homeodomain-like"/>
    <property type="match status" value="1"/>
</dbReference>
<sequence>MMKEKMRAASIYLFDEKGYSETSIQEIVDEIGVTKGTFYYYFNSKQELLKDINLTYIQFLLGKQEEILKENINYTEKLYRLIYMVISTIKTQRQSARVFFREMRHLSDEHLNIIKRKRNEFRSHFQKMLEEGIEAGEFNSNLRPDILTFGILGMTNWSYYWFNHEGEISEEELAKFYTDMLVNGIK</sequence>
<dbReference type="Pfam" id="PF17932">
    <property type="entry name" value="TetR_C_24"/>
    <property type="match status" value="1"/>
</dbReference>
<evidence type="ECO:0000259" key="4">
    <source>
        <dbReference type="PROSITE" id="PS50977"/>
    </source>
</evidence>
<feature type="domain" description="HTH tetR-type" evidence="4">
    <location>
        <begin position="1"/>
        <end position="60"/>
    </location>
</feature>
<keyword evidence="1" id="KW-0678">Repressor</keyword>
<evidence type="ECO:0000313" key="5">
    <source>
        <dbReference type="EMBL" id="MBB6452450.1"/>
    </source>
</evidence>
<dbReference type="InterPro" id="IPR050624">
    <property type="entry name" value="HTH-type_Tx_Regulator"/>
</dbReference>
<dbReference type="Pfam" id="PF00440">
    <property type="entry name" value="TetR_N"/>
    <property type="match status" value="1"/>
</dbReference>
<keyword evidence="6" id="KW-1185">Reference proteome</keyword>
<dbReference type="Gene3D" id="1.10.10.60">
    <property type="entry name" value="Homeodomain-like"/>
    <property type="match status" value="1"/>
</dbReference>
<dbReference type="SUPFAM" id="SSF48498">
    <property type="entry name" value="Tetracyclin repressor-like, C-terminal domain"/>
    <property type="match status" value="1"/>
</dbReference>
<evidence type="ECO:0000256" key="1">
    <source>
        <dbReference type="ARBA" id="ARBA00022491"/>
    </source>
</evidence>
<dbReference type="Proteomes" id="UP000581688">
    <property type="component" value="Unassembled WGS sequence"/>
</dbReference>
<accession>A0A841PUH1</accession>
<proteinExistence type="predicted"/>
<dbReference type="InterPro" id="IPR009057">
    <property type="entry name" value="Homeodomain-like_sf"/>
</dbReference>
<evidence type="ECO:0000256" key="2">
    <source>
        <dbReference type="ARBA" id="ARBA00023125"/>
    </source>
</evidence>
<dbReference type="AlphaFoldDB" id="A0A841PUH1"/>
<feature type="DNA-binding region" description="H-T-H motif" evidence="3">
    <location>
        <begin position="23"/>
        <end position="42"/>
    </location>
</feature>
<dbReference type="PROSITE" id="PS50977">
    <property type="entry name" value="HTH_TETR_2"/>
    <property type="match status" value="1"/>
</dbReference>
<dbReference type="PANTHER" id="PTHR43479">
    <property type="entry name" value="ACREF/ENVCD OPERON REPRESSOR-RELATED"/>
    <property type="match status" value="1"/>
</dbReference>
<evidence type="ECO:0000313" key="6">
    <source>
        <dbReference type="Proteomes" id="UP000581688"/>
    </source>
</evidence>
<dbReference type="InterPro" id="IPR036271">
    <property type="entry name" value="Tet_transcr_reg_TetR-rel_C_sf"/>
</dbReference>
<reference evidence="5 6" key="1">
    <citation type="submission" date="2020-08" db="EMBL/GenBank/DDBJ databases">
        <title>Genomic Encyclopedia of Type Strains, Phase IV (KMG-IV): sequencing the most valuable type-strain genomes for metagenomic binning, comparative biology and taxonomic classification.</title>
        <authorList>
            <person name="Goeker M."/>
        </authorList>
    </citation>
    <scope>NUCLEOTIDE SEQUENCE [LARGE SCALE GENOMIC DNA]</scope>
    <source>
        <strain evidence="5 6">DSM 19612</strain>
    </source>
</reference>
<name>A0A841PUH1_9BACI</name>
<protein>
    <submittedName>
        <fullName evidence="5">AcrR family transcriptional regulator</fullName>
    </submittedName>
</protein>
<dbReference type="Gene3D" id="1.10.357.10">
    <property type="entry name" value="Tetracycline Repressor, domain 2"/>
    <property type="match status" value="1"/>
</dbReference>
<dbReference type="InterPro" id="IPR041490">
    <property type="entry name" value="KstR2_TetR_C"/>
</dbReference>
<evidence type="ECO:0000256" key="3">
    <source>
        <dbReference type="PROSITE-ProRule" id="PRU00335"/>
    </source>
</evidence>
<dbReference type="PROSITE" id="PS01081">
    <property type="entry name" value="HTH_TETR_1"/>
    <property type="match status" value="1"/>
</dbReference>
<dbReference type="GO" id="GO:0003677">
    <property type="term" value="F:DNA binding"/>
    <property type="evidence" value="ECO:0007669"/>
    <property type="project" value="UniProtKB-UniRule"/>
</dbReference>
<organism evidence="5 6">
    <name type="scientific">Salirhabdus euzebyi</name>
    <dbReference type="NCBI Taxonomy" id="394506"/>
    <lineage>
        <taxon>Bacteria</taxon>
        <taxon>Bacillati</taxon>
        <taxon>Bacillota</taxon>
        <taxon>Bacilli</taxon>
        <taxon>Bacillales</taxon>
        <taxon>Bacillaceae</taxon>
        <taxon>Salirhabdus</taxon>
    </lineage>
</organism>
<dbReference type="InterPro" id="IPR023772">
    <property type="entry name" value="DNA-bd_HTH_TetR-type_CS"/>
</dbReference>
<dbReference type="PRINTS" id="PR00455">
    <property type="entry name" value="HTHTETR"/>
</dbReference>
<dbReference type="RefSeq" id="WP_311771616.1">
    <property type="nucleotide sequence ID" value="NZ_CADDWK010000002.1"/>
</dbReference>
<gene>
    <name evidence="5" type="ORF">HNQ94_000895</name>
</gene>
<dbReference type="EMBL" id="JACHGH010000002">
    <property type="protein sequence ID" value="MBB6452450.1"/>
    <property type="molecule type" value="Genomic_DNA"/>
</dbReference>
<comment type="caution">
    <text evidence="5">The sequence shown here is derived from an EMBL/GenBank/DDBJ whole genome shotgun (WGS) entry which is preliminary data.</text>
</comment>
<dbReference type="InterPro" id="IPR001647">
    <property type="entry name" value="HTH_TetR"/>
</dbReference>